<organism evidence="1 2">
    <name type="scientific">Xanthomonas graminis pv. arrhenatheri LMG 727</name>
    <dbReference type="NCBI Taxonomy" id="1195923"/>
    <lineage>
        <taxon>Bacteria</taxon>
        <taxon>Pseudomonadati</taxon>
        <taxon>Pseudomonadota</taxon>
        <taxon>Gammaproteobacteria</taxon>
        <taxon>Lysobacterales</taxon>
        <taxon>Lysobacteraceae</taxon>
        <taxon>Xanthomonas</taxon>
        <taxon>Xanthomonas translucens group</taxon>
        <taxon>Xanthomonas graminis</taxon>
    </lineage>
</organism>
<evidence type="ECO:0000313" key="1">
    <source>
        <dbReference type="EMBL" id="CTP83248.1"/>
    </source>
</evidence>
<keyword evidence="2" id="KW-1185">Reference proteome</keyword>
<reference evidence="2" key="1">
    <citation type="submission" date="2015-07" db="EMBL/GenBank/DDBJ databases">
        <authorList>
            <person name="Wibberg D."/>
        </authorList>
    </citation>
    <scope>NUCLEOTIDE SEQUENCE [LARGE SCALE GENOMIC DNA]</scope>
</reference>
<dbReference type="AlphaFoldDB" id="A0A0K2ZD30"/>
<dbReference type="Proteomes" id="UP000046187">
    <property type="component" value="Unassembled WGS sequence"/>
</dbReference>
<protein>
    <submittedName>
        <fullName evidence="1">Uncharacterized protein</fullName>
    </submittedName>
</protein>
<proteinExistence type="predicted"/>
<gene>
    <name evidence="1" type="ORF">XTALMG727_0567</name>
</gene>
<dbReference type="EMBL" id="CXOI01000006">
    <property type="protein sequence ID" value="CTP83248.1"/>
    <property type="molecule type" value="Genomic_DNA"/>
</dbReference>
<accession>A0A0K2ZD30</accession>
<sequence>MVRQGRYTLLELVPEAAQRGLLLVIDITLPPSPRTTVGEGLQYLLQHSGYKLCADYAAGSVLYAQA</sequence>
<name>A0A0K2ZD30_9XANT</name>
<evidence type="ECO:0000313" key="2">
    <source>
        <dbReference type="Proteomes" id="UP000046187"/>
    </source>
</evidence>